<reference evidence="1" key="2">
    <citation type="journal article" date="2012" name="Nat. Commun.">
        <title>Draft genome sequence and genetic transformation of the oleaginous alga Nannochloropis gaditana.</title>
        <authorList>
            <person name="Radakovits R."/>
            <person name="Jinkerson R.E."/>
            <person name="Fuerstenberg S.I."/>
            <person name="Tae H."/>
            <person name="Settlage R.E."/>
            <person name="Boore J.L."/>
            <person name="Posewitz M.C."/>
        </authorList>
    </citation>
    <scope>NUCLEOTIDE SEQUENCE</scope>
    <source>
        <strain evidence="1">CCMP526</strain>
    </source>
</reference>
<sequence>MKMMTAFQGYLDFYAEYTNDCHKDVKIKSKHQLLAFLAHTKAYIHRLQEGLPPSAPP</sequence>
<protein>
    <submittedName>
        <fullName evidence="1">Uncharacterized protein</fullName>
    </submittedName>
</protein>
<dbReference type="EMBL" id="JU980587">
    <property type="protein sequence ID" value="AFJ69650.1"/>
    <property type="molecule type" value="mRNA"/>
</dbReference>
<organism evidence="1">
    <name type="scientific">Nannochloropsis gaditana (strain CCMP526)</name>
    <name type="common">Green microalga</name>
    <name type="synonym">Microchloropsis gaditana</name>
    <dbReference type="NCBI Taxonomy" id="1093141"/>
    <lineage>
        <taxon>Eukaryota</taxon>
        <taxon>Sar</taxon>
        <taxon>Stramenopiles</taxon>
        <taxon>Ochrophyta</taxon>
        <taxon>Eustigmatophyceae</taxon>
        <taxon>Eustigmatales</taxon>
        <taxon>Monodopsidaceae</taxon>
        <taxon>Nannochloropsis</taxon>
    </lineage>
</organism>
<reference evidence="1" key="1">
    <citation type="journal article" date="2012" name="Bioengineered">
        <title>Additional insights into the genome of the oleaginous model alga Nannochloropsis gaditana.</title>
        <authorList>
            <person name="Jinkerson R.E."/>
            <person name="Radakovits R."/>
            <person name="Posewitz M.C."/>
        </authorList>
    </citation>
    <scope>NUCLEOTIDE SEQUENCE</scope>
    <source>
        <strain evidence="1">CCMP526</strain>
    </source>
</reference>
<accession>I2CRW7</accession>
<gene>
    <name evidence="1" type="ORF">NGATSA_3039800</name>
</gene>
<evidence type="ECO:0000313" key="1">
    <source>
        <dbReference type="EMBL" id="AFJ69650.1"/>
    </source>
</evidence>
<feature type="non-terminal residue" evidence="1">
    <location>
        <position position="57"/>
    </location>
</feature>
<proteinExistence type="evidence at transcript level"/>
<name>I2CRW7_NANGC</name>
<dbReference type="AlphaFoldDB" id="I2CRW7"/>